<dbReference type="EMBL" id="FQ311875">
    <property type="protein sequence ID" value="CBT77350.1"/>
    <property type="molecule type" value="Genomic_DNA"/>
</dbReference>
<reference evidence="2" key="1">
    <citation type="journal article" date="2010" name="PLoS ONE">
        <title>The Arthrobacter arilaitensis Re117 genome sequence reveals its genetic adaptation to the surface of cheese.</title>
        <authorList>
            <person name="Monnet C."/>
            <person name="Loux V."/>
            <person name="Gibrat J.F."/>
            <person name="Spinnler E."/>
            <person name="Barbe V."/>
            <person name="Vacherie B."/>
            <person name="Gavory F."/>
            <person name="Gourbeyre E."/>
            <person name="Siguier P."/>
            <person name="Chandler M."/>
            <person name="Elleuch R."/>
            <person name="Irlinger F."/>
            <person name="Vallaeys T."/>
        </authorList>
    </citation>
    <scope>NUCLEOTIDE SEQUENCE</scope>
    <source>
        <strain evidence="2">DSM 16368 / CIP 108037 / IAM 15318 / JCM 13566 / Re117</strain>
    </source>
</reference>
<dbReference type="Gene3D" id="3.40.50.2020">
    <property type="match status" value="1"/>
</dbReference>
<dbReference type="Proteomes" id="UP000006878">
    <property type="component" value="Chromosome"/>
</dbReference>
<proteinExistence type="predicted"/>
<reference evidence="2" key="2">
    <citation type="submission" date="2010-07" db="EMBL/GenBank/DDBJ databases">
        <title>Complete genome sequence of Arthrobacter arilaitensis (strain DSM 16368 / CIP 108037 / JCM 13566 / Re117).</title>
        <authorList>
            <person name="Genoscope."/>
        </authorList>
    </citation>
    <scope>NUCLEOTIDE SEQUENCE [LARGE SCALE GENOMIC DNA]</scope>
    <source>
        <strain evidence="2">DSM 16368 / CIP 108037 / IAM 15318 / JCM 13566 / Re117</strain>
    </source>
</reference>
<sequence length="167" mass="17441">MTDNTASILEFAHTLAQPAEASKMTSVQAPTVAELLGKELASALGSSPISTVVVWDQIESAVLGHVVARELDAELIYAFSVEGSLGLSAELRSDSRVALISYDWSELHGLSALASFVESKGATVLSVGSVISEPNLEIAAGIKTHALTGSQLEIPDSLKEQHVVDNG</sequence>
<organism evidence="1 2">
    <name type="scientific">Glutamicibacter arilaitensis (strain DSM 16368 / CIP 108037 / IAM 15318 / JCM 13566 / NCIMB 14258 / Re117)</name>
    <name type="common">Arthrobacter arilaitensis</name>
    <dbReference type="NCBI Taxonomy" id="861360"/>
    <lineage>
        <taxon>Bacteria</taxon>
        <taxon>Bacillati</taxon>
        <taxon>Actinomycetota</taxon>
        <taxon>Actinomycetes</taxon>
        <taxon>Micrococcales</taxon>
        <taxon>Micrococcaceae</taxon>
        <taxon>Glutamicibacter</taxon>
    </lineage>
</organism>
<dbReference type="InterPro" id="IPR029057">
    <property type="entry name" value="PRTase-like"/>
</dbReference>
<keyword evidence="2" id="KW-1185">Reference proteome</keyword>
<dbReference type="RefSeq" id="WP_013350449.1">
    <property type="nucleotide sequence ID" value="NC_014550.1"/>
</dbReference>
<gene>
    <name evidence="1" type="ordered locus">AARI_31510</name>
</gene>
<evidence type="ECO:0000313" key="1">
    <source>
        <dbReference type="EMBL" id="CBT77350.1"/>
    </source>
</evidence>
<protein>
    <submittedName>
        <fullName evidence="1">Uncharacterized protein</fullName>
    </submittedName>
</protein>
<evidence type="ECO:0000313" key="2">
    <source>
        <dbReference type="Proteomes" id="UP000006878"/>
    </source>
</evidence>
<dbReference type="GeneID" id="303186696"/>
<accession>A0ABM9Q113</accession>
<name>A0ABM9Q113_GLUAR</name>